<feature type="transmembrane region" description="Helical" evidence="9">
    <location>
        <begin position="12"/>
        <end position="33"/>
    </location>
</feature>
<dbReference type="PANTHER" id="PTHR33908:SF11">
    <property type="entry name" value="MEMBRANE PROTEIN"/>
    <property type="match status" value="1"/>
</dbReference>
<feature type="transmembrane region" description="Helical" evidence="9">
    <location>
        <begin position="192"/>
        <end position="210"/>
    </location>
</feature>
<dbReference type="InterPro" id="IPR038731">
    <property type="entry name" value="RgtA/B/C-like"/>
</dbReference>
<protein>
    <submittedName>
        <fullName evidence="11">Dolichyl-phosphate-mannose-protein mannosyltransferase</fullName>
    </submittedName>
</protein>
<gene>
    <name evidence="11" type="ORF">SAMN06296036_110111</name>
</gene>
<feature type="transmembrane region" description="Helical" evidence="9">
    <location>
        <begin position="283"/>
        <end position="306"/>
    </location>
</feature>
<feature type="transmembrane region" description="Helical" evidence="9">
    <location>
        <begin position="105"/>
        <end position="124"/>
    </location>
</feature>
<evidence type="ECO:0000256" key="6">
    <source>
        <dbReference type="ARBA" id="ARBA00022989"/>
    </source>
</evidence>
<feature type="transmembrane region" description="Helical" evidence="9">
    <location>
        <begin position="368"/>
        <end position="390"/>
    </location>
</feature>
<reference evidence="12" key="1">
    <citation type="submission" date="2017-04" db="EMBL/GenBank/DDBJ databases">
        <authorList>
            <person name="Varghese N."/>
            <person name="Submissions S."/>
        </authorList>
    </citation>
    <scope>NUCLEOTIDE SEQUENCE [LARGE SCALE GENOMIC DNA]</scope>
    <source>
        <strain evidence="12">RKEM611</strain>
    </source>
</reference>
<evidence type="ECO:0000256" key="9">
    <source>
        <dbReference type="SAM" id="Phobius"/>
    </source>
</evidence>
<accession>A0A1Y6C3E4</accession>
<keyword evidence="3 11" id="KW-0328">Glycosyltransferase</keyword>
<dbReference type="GO" id="GO:0005886">
    <property type="term" value="C:plasma membrane"/>
    <property type="evidence" value="ECO:0007669"/>
    <property type="project" value="UniProtKB-SubCell"/>
</dbReference>
<feature type="compositionally biased region" description="Basic and acidic residues" evidence="8">
    <location>
        <begin position="261"/>
        <end position="277"/>
    </location>
</feature>
<dbReference type="EMBL" id="FWZT01000010">
    <property type="protein sequence ID" value="SMF33928.1"/>
    <property type="molecule type" value="Genomic_DNA"/>
</dbReference>
<name>A0A1Y6C3E4_9BACT</name>
<feature type="transmembrane region" description="Helical" evidence="9">
    <location>
        <begin position="73"/>
        <end position="93"/>
    </location>
</feature>
<evidence type="ECO:0000313" key="11">
    <source>
        <dbReference type="EMBL" id="SMF33928.1"/>
    </source>
</evidence>
<evidence type="ECO:0000259" key="10">
    <source>
        <dbReference type="Pfam" id="PF13231"/>
    </source>
</evidence>
<keyword evidence="7 9" id="KW-0472">Membrane</keyword>
<evidence type="ECO:0000256" key="8">
    <source>
        <dbReference type="SAM" id="MobiDB-lite"/>
    </source>
</evidence>
<keyword evidence="2" id="KW-1003">Cell membrane</keyword>
<feature type="transmembrane region" description="Helical" evidence="9">
    <location>
        <begin position="153"/>
        <end position="180"/>
    </location>
</feature>
<evidence type="ECO:0000256" key="1">
    <source>
        <dbReference type="ARBA" id="ARBA00004651"/>
    </source>
</evidence>
<dbReference type="AlphaFoldDB" id="A0A1Y6C3E4"/>
<dbReference type="GO" id="GO:0009103">
    <property type="term" value="P:lipopolysaccharide biosynthetic process"/>
    <property type="evidence" value="ECO:0007669"/>
    <property type="project" value="UniProtKB-ARBA"/>
</dbReference>
<evidence type="ECO:0000313" key="12">
    <source>
        <dbReference type="Proteomes" id="UP000192907"/>
    </source>
</evidence>
<keyword evidence="5 9" id="KW-0812">Transmembrane</keyword>
<dbReference type="Proteomes" id="UP000192907">
    <property type="component" value="Unassembled WGS sequence"/>
</dbReference>
<dbReference type="OrthoDB" id="5293184at2"/>
<evidence type="ECO:0000256" key="2">
    <source>
        <dbReference type="ARBA" id="ARBA00022475"/>
    </source>
</evidence>
<evidence type="ECO:0000256" key="5">
    <source>
        <dbReference type="ARBA" id="ARBA00022692"/>
    </source>
</evidence>
<comment type="subcellular location">
    <subcellularLocation>
        <location evidence="1">Cell membrane</location>
        <topology evidence="1">Multi-pass membrane protein</topology>
    </subcellularLocation>
</comment>
<dbReference type="RefSeq" id="WP_132320852.1">
    <property type="nucleotide sequence ID" value="NZ_FWZT01000010.1"/>
</dbReference>
<dbReference type="GO" id="GO:0016763">
    <property type="term" value="F:pentosyltransferase activity"/>
    <property type="evidence" value="ECO:0007669"/>
    <property type="project" value="TreeGrafter"/>
</dbReference>
<evidence type="ECO:0000256" key="7">
    <source>
        <dbReference type="ARBA" id="ARBA00023136"/>
    </source>
</evidence>
<feature type="transmembrane region" description="Helical" evidence="9">
    <location>
        <begin position="318"/>
        <end position="337"/>
    </location>
</feature>
<keyword evidence="4 11" id="KW-0808">Transferase</keyword>
<evidence type="ECO:0000256" key="3">
    <source>
        <dbReference type="ARBA" id="ARBA00022676"/>
    </source>
</evidence>
<keyword evidence="6 9" id="KW-1133">Transmembrane helix</keyword>
<organism evidence="11 12">
    <name type="scientific">Pseudobacteriovorax antillogorgiicola</name>
    <dbReference type="NCBI Taxonomy" id="1513793"/>
    <lineage>
        <taxon>Bacteria</taxon>
        <taxon>Pseudomonadati</taxon>
        <taxon>Bdellovibrionota</taxon>
        <taxon>Oligoflexia</taxon>
        <taxon>Oligoflexales</taxon>
        <taxon>Pseudobacteriovoracaceae</taxon>
        <taxon>Pseudobacteriovorax</taxon>
    </lineage>
</organism>
<dbReference type="Pfam" id="PF13231">
    <property type="entry name" value="PMT_2"/>
    <property type="match status" value="1"/>
</dbReference>
<proteinExistence type="predicted"/>
<feature type="domain" description="Glycosyltransferase RgtA/B/C/D-like" evidence="10">
    <location>
        <begin position="53"/>
        <end position="210"/>
    </location>
</feature>
<evidence type="ECO:0000256" key="4">
    <source>
        <dbReference type="ARBA" id="ARBA00022679"/>
    </source>
</evidence>
<keyword evidence="12" id="KW-1185">Reference proteome</keyword>
<dbReference type="InterPro" id="IPR050297">
    <property type="entry name" value="LipidA_mod_glycosyltrf_83"/>
</dbReference>
<feature type="region of interest" description="Disordered" evidence="8">
    <location>
        <begin position="256"/>
        <end position="277"/>
    </location>
</feature>
<dbReference type="STRING" id="1513793.SAMN06296036_110111"/>
<sequence>MSLLVRAISIRSIGALCLLTIGFRLLQIAVFPVTQDEAYYFYWAKFPDFGYFDHPPFIAWLASLSNIIPGTPWAARLGGFLLASLMFTVMISLARLAGLKDRSSIYLALLLSQLNLGGLILGFIQTPDLPLAFFWLLALHEAAVAIKIDPRRWLTAGVMTGLGLTSKYTMAIMGLVFLYALMRKPRGLLSPWPYLGGLACLITFLPHLTWNYQHDWVSFRFQFGRGLKSEYHVDTNMGNKLPRALDAKVGSPEETLARTFKRPEKKKEPKPPKSKIEKASQRVGNYIGGQLGLWGLMIFPLAIGLWRKRQKNSLDPHVRSLLIASVTVPLGVFGILSPFQNIEANWPAVYVLGASVLLAGSLKLRPALYITGLGNLILIALLTIHAHYPLNKSKAHKDRILYETHGYEDLASYLKQVPGPLFADTYQNTSLISFYNPSQAVTQWPGITRLSEMIRRPEMMKTSYQTALESDQIFLITSNRIPPAIPGFSAKMLWELRDCVDGEFQIFSADDSRYLDLSCEKAVHRWTLAEYKPNTP</sequence>
<dbReference type="PANTHER" id="PTHR33908">
    <property type="entry name" value="MANNOSYLTRANSFERASE YKCB-RELATED"/>
    <property type="match status" value="1"/>
</dbReference>